<dbReference type="EMBL" id="JARBHB010000003">
    <property type="protein sequence ID" value="KAJ8888308.1"/>
    <property type="molecule type" value="Genomic_DNA"/>
</dbReference>
<evidence type="ECO:0000313" key="1">
    <source>
        <dbReference type="EMBL" id="KAJ8888308.1"/>
    </source>
</evidence>
<sequence>MQCSDYSPPTKANRVRFPAESLLDLSKWESCRTMPLIGGFSLGSPGSPALAFRRCSKLTSFHTHRFSRPRWAGIFREKISRQDTVVNTVKSPSVFNWLKHVLVRVICLRTNQEGSVSKLRNPTWLGQMSTQHERPVEFAPVAAGIPANISPARQHRRENQTGRVEGEDVYGPAFSPYVLIKTVVAPETDQALISPSKRVKRIQHGEAEVVVEL</sequence>
<comment type="caution">
    <text evidence="1">The sequence shown here is derived from an EMBL/GenBank/DDBJ whole genome shotgun (WGS) entry which is preliminary data.</text>
</comment>
<proteinExistence type="predicted"/>
<reference evidence="1 2" key="1">
    <citation type="submission" date="2023-02" db="EMBL/GenBank/DDBJ databases">
        <title>LHISI_Scaffold_Assembly.</title>
        <authorList>
            <person name="Stuart O.P."/>
            <person name="Cleave R."/>
            <person name="Magrath M.J.L."/>
            <person name="Mikheyev A.S."/>
        </authorList>
    </citation>
    <scope>NUCLEOTIDE SEQUENCE [LARGE SCALE GENOMIC DNA]</scope>
    <source>
        <strain evidence="1">Daus_M_001</strain>
        <tissue evidence="1">Leg muscle</tissue>
    </source>
</reference>
<organism evidence="1 2">
    <name type="scientific">Dryococelus australis</name>
    <dbReference type="NCBI Taxonomy" id="614101"/>
    <lineage>
        <taxon>Eukaryota</taxon>
        <taxon>Metazoa</taxon>
        <taxon>Ecdysozoa</taxon>
        <taxon>Arthropoda</taxon>
        <taxon>Hexapoda</taxon>
        <taxon>Insecta</taxon>
        <taxon>Pterygota</taxon>
        <taxon>Neoptera</taxon>
        <taxon>Polyneoptera</taxon>
        <taxon>Phasmatodea</taxon>
        <taxon>Verophasmatodea</taxon>
        <taxon>Anareolatae</taxon>
        <taxon>Phasmatidae</taxon>
        <taxon>Eurycanthinae</taxon>
        <taxon>Dryococelus</taxon>
    </lineage>
</organism>
<evidence type="ECO:0000313" key="2">
    <source>
        <dbReference type="Proteomes" id="UP001159363"/>
    </source>
</evidence>
<dbReference type="Proteomes" id="UP001159363">
    <property type="component" value="Chromosome 3"/>
</dbReference>
<gene>
    <name evidence="1" type="ORF">PR048_007795</name>
</gene>
<name>A0ABQ9HWW2_9NEOP</name>
<keyword evidence="2" id="KW-1185">Reference proteome</keyword>
<accession>A0ABQ9HWW2</accession>
<protein>
    <submittedName>
        <fullName evidence="1">Uncharacterized protein</fullName>
    </submittedName>
</protein>